<keyword evidence="1" id="KW-0472">Membrane</keyword>
<keyword evidence="1" id="KW-0812">Transmembrane</keyword>
<feature type="transmembrane region" description="Helical" evidence="1">
    <location>
        <begin position="121"/>
        <end position="144"/>
    </location>
</feature>
<keyword evidence="1" id="KW-1133">Transmembrane helix</keyword>
<sequence length="251" mass="26273">MTALPYHGGTTLYIGAIAACVGASALPSVPPNFVFTNAARASAMMIGVMFSSASDMAGTKDVWKTIAKELGDAHIDLNAITSFIDPSKWEKMGKEEFDAASKKFYAEIEKTKDCCDNLGDALGHAALISFITAVLVSVGASILLKVAIAKTAATGAGPIAKAIAESIATTFGTTFKNSLTKTVKNKSKALLMIGGIVGGGVMLLQMLTSFLQQPFSQAATPMDMNSTPMFEQVFIEGLPQSSSTEKSDKEP</sequence>
<evidence type="ECO:0000313" key="2">
    <source>
        <dbReference type="EMBL" id="MBB4937139.1"/>
    </source>
</evidence>
<comment type="caution">
    <text evidence="2">The sequence shown here is derived from an EMBL/GenBank/DDBJ whole genome shotgun (WGS) entry which is preliminary data.</text>
</comment>
<dbReference type="AlphaFoldDB" id="A0A7W7W8I7"/>
<organism evidence="2 3">
    <name type="scientific">Streptosporangium album</name>
    <dbReference type="NCBI Taxonomy" id="47479"/>
    <lineage>
        <taxon>Bacteria</taxon>
        <taxon>Bacillati</taxon>
        <taxon>Actinomycetota</taxon>
        <taxon>Actinomycetes</taxon>
        <taxon>Streptosporangiales</taxon>
        <taxon>Streptosporangiaceae</taxon>
        <taxon>Streptosporangium</taxon>
    </lineage>
</organism>
<name>A0A7W7W8I7_9ACTN</name>
<dbReference type="Proteomes" id="UP000534286">
    <property type="component" value="Unassembled WGS sequence"/>
</dbReference>
<feature type="transmembrane region" description="Helical" evidence="1">
    <location>
        <begin position="189"/>
        <end position="211"/>
    </location>
</feature>
<gene>
    <name evidence="2" type="ORF">FHR32_001444</name>
</gene>
<accession>A0A7W7W8I7</accession>
<evidence type="ECO:0000256" key="1">
    <source>
        <dbReference type="SAM" id="Phobius"/>
    </source>
</evidence>
<protein>
    <submittedName>
        <fullName evidence="2">Uncharacterized protein YukE</fullName>
    </submittedName>
</protein>
<reference evidence="2 3" key="1">
    <citation type="submission" date="2020-08" db="EMBL/GenBank/DDBJ databases">
        <title>Sequencing the genomes of 1000 actinobacteria strains.</title>
        <authorList>
            <person name="Klenk H.-P."/>
        </authorList>
    </citation>
    <scope>NUCLEOTIDE SEQUENCE [LARGE SCALE GENOMIC DNA]</scope>
    <source>
        <strain evidence="2 3">DSM 43023</strain>
    </source>
</reference>
<keyword evidence="3" id="KW-1185">Reference proteome</keyword>
<proteinExistence type="predicted"/>
<dbReference type="EMBL" id="JACHJU010000001">
    <property type="protein sequence ID" value="MBB4937139.1"/>
    <property type="molecule type" value="Genomic_DNA"/>
</dbReference>
<dbReference type="RefSeq" id="WP_184753557.1">
    <property type="nucleotide sequence ID" value="NZ_BAABEK010000047.1"/>
</dbReference>
<evidence type="ECO:0000313" key="3">
    <source>
        <dbReference type="Proteomes" id="UP000534286"/>
    </source>
</evidence>